<dbReference type="OrthoDB" id="2660687at2759"/>
<dbReference type="SUPFAM" id="SSF50978">
    <property type="entry name" value="WD40 repeat-like"/>
    <property type="match status" value="1"/>
</dbReference>
<accession>A0A1J8PIH4</accession>
<evidence type="ECO:0000256" key="1">
    <source>
        <dbReference type="ARBA" id="ARBA00022574"/>
    </source>
</evidence>
<dbReference type="Pfam" id="PF00400">
    <property type="entry name" value="WD40"/>
    <property type="match status" value="2"/>
</dbReference>
<evidence type="ECO:0000313" key="4">
    <source>
        <dbReference type="EMBL" id="OJA08749.1"/>
    </source>
</evidence>
<sequence length="232" mass="25058">MNDSKEPAETRQDPVKTFYGHENHILSIVTFPDGKRIATESVDKTIQIWGLSDGREVKKWVVKKIVNALVILKDGKQVVSAEGDEPGDDSNEPVYRQLWVRDAETGRVVAGPLDSHTSFVFTLDISPDGGILASGSSDSTVILWDTKTWQTIGQPLQCGAAVTCVRFSPTESVWLNSRATPTSTTVATGRSPGLVMAPISSQRVLKMILSSALGTPPPGNRLEIPGLAMMTI</sequence>
<dbReference type="PROSITE" id="PS00678">
    <property type="entry name" value="WD_REPEATS_1"/>
    <property type="match status" value="1"/>
</dbReference>
<protein>
    <submittedName>
        <fullName evidence="4">Uncharacterized protein</fullName>
    </submittedName>
</protein>
<organism evidence="4 5">
    <name type="scientific">Rhizopogon vesiculosus</name>
    <dbReference type="NCBI Taxonomy" id="180088"/>
    <lineage>
        <taxon>Eukaryota</taxon>
        <taxon>Fungi</taxon>
        <taxon>Dikarya</taxon>
        <taxon>Basidiomycota</taxon>
        <taxon>Agaricomycotina</taxon>
        <taxon>Agaricomycetes</taxon>
        <taxon>Agaricomycetidae</taxon>
        <taxon>Boletales</taxon>
        <taxon>Suillineae</taxon>
        <taxon>Rhizopogonaceae</taxon>
        <taxon>Rhizopogon</taxon>
    </lineage>
</organism>
<dbReference type="PROSITE" id="PS50294">
    <property type="entry name" value="WD_REPEATS_REGION"/>
    <property type="match status" value="2"/>
</dbReference>
<name>A0A1J8PIH4_9AGAM</name>
<dbReference type="InterPro" id="IPR019775">
    <property type="entry name" value="WD40_repeat_CS"/>
</dbReference>
<reference evidence="4 5" key="1">
    <citation type="submission" date="2016-03" db="EMBL/GenBank/DDBJ databases">
        <title>Comparative genomics of the ectomycorrhizal sister species Rhizopogon vinicolor and Rhizopogon vesiculosus (Basidiomycota: Boletales) reveals a divergence of the mating type B locus.</title>
        <authorList>
            <person name="Mujic A.B."/>
            <person name="Kuo A."/>
            <person name="Tritt A."/>
            <person name="Lipzen A."/>
            <person name="Chen C."/>
            <person name="Johnson J."/>
            <person name="Sharma A."/>
            <person name="Barry K."/>
            <person name="Grigoriev I.V."/>
            <person name="Spatafora J.W."/>
        </authorList>
    </citation>
    <scope>NUCLEOTIDE SEQUENCE [LARGE SCALE GENOMIC DNA]</scope>
    <source>
        <strain evidence="4 5">AM-OR11-056</strain>
    </source>
</reference>
<dbReference type="AlphaFoldDB" id="A0A1J8PIH4"/>
<dbReference type="PANTHER" id="PTHR19848">
    <property type="entry name" value="WD40 REPEAT PROTEIN"/>
    <property type="match status" value="1"/>
</dbReference>
<keyword evidence="1 3" id="KW-0853">WD repeat</keyword>
<comment type="caution">
    <text evidence="4">The sequence shown here is derived from an EMBL/GenBank/DDBJ whole genome shotgun (WGS) entry which is preliminary data.</text>
</comment>
<feature type="repeat" description="WD" evidence="3">
    <location>
        <begin position="113"/>
        <end position="154"/>
    </location>
</feature>
<dbReference type="InterPro" id="IPR036322">
    <property type="entry name" value="WD40_repeat_dom_sf"/>
</dbReference>
<keyword evidence="5" id="KW-1185">Reference proteome</keyword>
<keyword evidence="2" id="KW-0677">Repeat</keyword>
<dbReference type="EMBL" id="LVVM01006203">
    <property type="protein sequence ID" value="OJA08749.1"/>
    <property type="molecule type" value="Genomic_DNA"/>
</dbReference>
<evidence type="ECO:0000313" key="5">
    <source>
        <dbReference type="Proteomes" id="UP000183567"/>
    </source>
</evidence>
<dbReference type="InterPro" id="IPR015943">
    <property type="entry name" value="WD40/YVTN_repeat-like_dom_sf"/>
</dbReference>
<dbReference type="Gene3D" id="2.130.10.10">
    <property type="entry name" value="YVTN repeat-like/Quinoprotein amine dehydrogenase"/>
    <property type="match status" value="2"/>
</dbReference>
<proteinExistence type="predicted"/>
<evidence type="ECO:0000256" key="2">
    <source>
        <dbReference type="ARBA" id="ARBA00022737"/>
    </source>
</evidence>
<dbReference type="InterPro" id="IPR001680">
    <property type="entry name" value="WD40_rpt"/>
</dbReference>
<gene>
    <name evidence="4" type="ORF">AZE42_06090</name>
</gene>
<evidence type="ECO:0000256" key="3">
    <source>
        <dbReference type="PROSITE-ProRule" id="PRU00221"/>
    </source>
</evidence>
<dbReference type="SMART" id="SM00320">
    <property type="entry name" value="WD40"/>
    <property type="match status" value="2"/>
</dbReference>
<dbReference type="Proteomes" id="UP000183567">
    <property type="component" value="Unassembled WGS sequence"/>
</dbReference>
<dbReference type="PROSITE" id="PS50082">
    <property type="entry name" value="WD_REPEATS_2"/>
    <property type="match status" value="2"/>
</dbReference>
<dbReference type="PANTHER" id="PTHR19848:SF8">
    <property type="entry name" value="F-BOX AND WD REPEAT DOMAIN CONTAINING 7"/>
    <property type="match status" value="1"/>
</dbReference>
<dbReference type="STRING" id="180088.A0A1J8PIH4"/>
<feature type="repeat" description="WD" evidence="3">
    <location>
        <begin position="18"/>
        <end position="59"/>
    </location>
</feature>